<keyword evidence="1" id="KW-0812">Transmembrane</keyword>
<evidence type="ECO:0000313" key="3">
    <source>
        <dbReference type="Proteomes" id="UP000515514"/>
    </source>
</evidence>
<keyword evidence="1" id="KW-0472">Membrane</keyword>
<name>A0A7G8PRQ8_9FLAO</name>
<dbReference type="KEGG" id="alti:ALE3EI_0441"/>
<gene>
    <name evidence="2" type="ORF">ALE3EI_0441</name>
</gene>
<dbReference type="EMBL" id="CP052909">
    <property type="protein sequence ID" value="QNJ97024.1"/>
    <property type="molecule type" value="Genomic_DNA"/>
</dbReference>
<feature type="transmembrane region" description="Helical" evidence="1">
    <location>
        <begin position="56"/>
        <end position="74"/>
    </location>
</feature>
<reference evidence="2 3" key="1">
    <citation type="submission" date="2020-04" db="EMBL/GenBank/DDBJ databases">
        <title>Genome sequence of Altibacter aquimarinus strain ALE3EI.</title>
        <authorList>
            <person name="Oh H.-M."/>
            <person name="Jang D."/>
        </authorList>
    </citation>
    <scope>NUCLEOTIDE SEQUENCE [LARGE SCALE GENOMIC DNA]</scope>
    <source>
        <strain evidence="2 3">ALE3EI</strain>
    </source>
</reference>
<protein>
    <submittedName>
        <fullName evidence="2">Uncharacterized protein</fullName>
    </submittedName>
</protein>
<accession>A0A7G8PRQ8</accession>
<sequence length="172" mass="19758">MSISARENTARNIITRKTAGVSLTAQQISIKLLYRKRKKLGGHFVDGRINYKHMKIYLILVFVIIISISNGVIAQKISCQELFRIVTENYDSKNTATCYGSSMLVKANYYRLEGMGFVVAYIKSSDYDFKGKPYIFCGISTQRWNTFKNNGMLGSWGESFHEYIRDFTCDCY</sequence>
<organism evidence="2 3">
    <name type="scientific">Constantimarinum furrinae</name>
    <dbReference type="NCBI Taxonomy" id="2562285"/>
    <lineage>
        <taxon>Bacteria</taxon>
        <taxon>Pseudomonadati</taxon>
        <taxon>Bacteroidota</taxon>
        <taxon>Flavobacteriia</taxon>
        <taxon>Flavobacteriales</taxon>
        <taxon>Flavobacteriaceae</taxon>
        <taxon>Altibacter/Constantimarinum group</taxon>
        <taxon>Constantimarinum</taxon>
    </lineage>
</organism>
<dbReference type="Proteomes" id="UP000515514">
    <property type="component" value="Chromosome"/>
</dbReference>
<proteinExistence type="predicted"/>
<keyword evidence="1" id="KW-1133">Transmembrane helix</keyword>
<dbReference type="AlphaFoldDB" id="A0A7G8PRQ8"/>
<keyword evidence="3" id="KW-1185">Reference proteome</keyword>
<evidence type="ECO:0000313" key="2">
    <source>
        <dbReference type="EMBL" id="QNJ97024.1"/>
    </source>
</evidence>
<evidence type="ECO:0000256" key="1">
    <source>
        <dbReference type="SAM" id="Phobius"/>
    </source>
</evidence>